<comment type="caution">
    <text evidence="1">The sequence shown here is derived from an EMBL/GenBank/DDBJ whole genome shotgun (WGS) entry which is preliminary data.</text>
</comment>
<evidence type="ECO:0000313" key="1">
    <source>
        <dbReference type="EMBL" id="CAG8689921.1"/>
    </source>
</evidence>
<feature type="non-terminal residue" evidence="1">
    <location>
        <position position="1"/>
    </location>
</feature>
<gene>
    <name evidence="1" type="ORF">SCALOS_LOCUS10087</name>
</gene>
<feature type="non-terminal residue" evidence="1">
    <location>
        <position position="57"/>
    </location>
</feature>
<reference evidence="1" key="1">
    <citation type="submission" date="2021-06" db="EMBL/GenBank/DDBJ databases">
        <authorList>
            <person name="Kallberg Y."/>
            <person name="Tangrot J."/>
            <person name="Rosling A."/>
        </authorList>
    </citation>
    <scope>NUCLEOTIDE SEQUENCE</scope>
    <source>
        <strain evidence="1">AU212A</strain>
    </source>
</reference>
<keyword evidence="2" id="KW-1185">Reference proteome</keyword>
<dbReference type="Proteomes" id="UP000789860">
    <property type="component" value="Unassembled WGS sequence"/>
</dbReference>
<evidence type="ECO:0000313" key="2">
    <source>
        <dbReference type="Proteomes" id="UP000789860"/>
    </source>
</evidence>
<proteinExistence type="predicted"/>
<name>A0ACA9P471_9GLOM</name>
<dbReference type="EMBL" id="CAJVPM010035377">
    <property type="protein sequence ID" value="CAG8689921.1"/>
    <property type="molecule type" value="Genomic_DNA"/>
</dbReference>
<organism evidence="1 2">
    <name type="scientific">Scutellospora calospora</name>
    <dbReference type="NCBI Taxonomy" id="85575"/>
    <lineage>
        <taxon>Eukaryota</taxon>
        <taxon>Fungi</taxon>
        <taxon>Fungi incertae sedis</taxon>
        <taxon>Mucoromycota</taxon>
        <taxon>Glomeromycotina</taxon>
        <taxon>Glomeromycetes</taxon>
        <taxon>Diversisporales</taxon>
        <taxon>Gigasporaceae</taxon>
        <taxon>Scutellospora</taxon>
    </lineage>
</organism>
<protein>
    <submittedName>
        <fullName evidence="1">8247_t:CDS:1</fullName>
    </submittedName>
</protein>
<sequence>LIIEIFEDLLDQKNQYKLGRIEGVGKKKVVVFDGKYDRCKEYRRCQFYYDITQECQF</sequence>
<accession>A0ACA9P471</accession>